<dbReference type="STRING" id="1798512.A3A39_03455"/>
<dbReference type="Proteomes" id="UP000177372">
    <property type="component" value="Unassembled WGS sequence"/>
</dbReference>
<organism evidence="2 3">
    <name type="scientific">Candidatus Kaiserbacteria bacterium RIFCSPLOWO2_01_FULL_54_13</name>
    <dbReference type="NCBI Taxonomy" id="1798512"/>
    <lineage>
        <taxon>Bacteria</taxon>
        <taxon>Candidatus Kaiseribacteriota</taxon>
    </lineage>
</organism>
<dbReference type="EMBL" id="MFLZ01000010">
    <property type="protein sequence ID" value="OGG80299.1"/>
    <property type="molecule type" value="Genomic_DNA"/>
</dbReference>
<keyword evidence="1" id="KW-0812">Transmembrane</keyword>
<keyword evidence="1" id="KW-0472">Membrane</keyword>
<reference evidence="2 3" key="1">
    <citation type="journal article" date="2016" name="Nat. Commun.">
        <title>Thousands of microbial genomes shed light on interconnected biogeochemical processes in an aquifer system.</title>
        <authorList>
            <person name="Anantharaman K."/>
            <person name="Brown C.T."/>
            <person name="Hug L.A."/>
            <person name="Sharon I."/>
            <person name="Castelle C.J."/>
            <person name="Probst A.J."/>
            <person name="Thomas B.C."/>
            <person name="Singh A."/>
            <person name="Wilkins M.J."/>
            <person name="Karaoz U."/>
            <person name="Brodie E.L."/>
            <person name="Williams K.H."/>
            <person name="Hubbard S.S."/>
            <person name="Banfield J.F."/>
        </authorList>
    </citation>
    <scope>NUCLEOTIDE SEQUENCE [LARGE SCALE GENOMIC DNA]</scope>
</reference>
<name>A0A1F6F359_9BACT</name>
<dbReference type="AlphaFoldDB" id="A0A1F6F359"/>
<comment type="caution">
    <text evidence="2">The sequence shown here is derived from an EMBL/GenBank/DDBJ whole genome shotgun (WGS) entry which is preliminary data.</text>
</comment>
<accession>A0A1F6F359</accession>
<feature type="transmembrane region" description="Helical" evidence="1">
    <location>
        <begin position="21"/>
        <end position="40"/>
    </location>
</feature>
<gene>
    <name evidence="2" type="ORF">A3A39_03455</name>
</gene>
<evidence type="ECO:0000313" key="3">
    <source>
        <dbReference type="Proteomes" id="UP000177372"/>
    </source>
</evidence>
<protein>
    <submittedName>
        <fullName evidence="2">Uncharacterized protein</fullName>
    </submittedName>
</protein>
<keyword evidence="1" id="KW-1133">Transmembrane helix</keyword>
<evidence type="ECO:0000313" key="2">
    <source>
        <dbReference type="EMBL" id="OGG80299.1"/>
    </source>
</evidence>
<proteinExistence type="predicted"/>
<sequence length="123" mass="11436">MVAIQKSVQATQSILKRVSGLLLLVVGFLALLFASAPRIFQDSAGYFGSGIAHADAPKGCDTGYSCEQGGGGGDSPACGGGGDSASCSGCAGNGGDCSGAGGCSDTGDCGGDCGGGCAGAGNG</sequence>
<evidence type="ECO:0000256" key="1">
    <source>
        <dbReference type="SAM" id="Phobius"/>
    </source>
</evidence>